<dbReference type="SUPFAM" id="SSF55804">
    <property type="entry name" value="Phoshotransferase/anion transport protein"/>
    <property type="match status" value="2"/>
</dbReference>
<dbReference type="AlphaFoldDB" id="A0A5B8I7H8"/>
<dbReference type="CDD" id="cd00211">
    <property type="entry name" value="PTS_IIA_fru"/>
    <property type="match status" value="1"/>
</dbReference>
<proteinExistence type="predicted"/>
<dbReference type="InterPro" id="IPR002114">
    <property type="entry name" value="PTS_HPr_Ser_P_site"/>
</dbReference>
<name>A0A5B8I7H8_9GAMM</name>
<dbReference type="Proteomes" id="UP000320591">
    <property type="component" value="Chromosome"/>
</dbReference>
<reference evidence="16 17" key="1">
    <citation type="journal article" date="2019" name="Environ. Microbiol.">
        <title>The phytopathogenic nature of Dickeya aquatica 174/2 and the dynamic early evolution of Dickeya pathogenicity.</title>
        <authorList>
            <person name="Duprey A."/>
            <person name="Taib N."/>
            <person name="Leonard S."/>
            <person name="Garin T."/>
            <person name="Flandrois J.P."/>
            <person name="Nasser W."/>
            <person name="Brochier-Armanet C."/>
            <person name="Reverchon S."/>
        </authorList>
    </citation>
    <scope>NUCLEOTIDE SEQUENCE [LARGE SCALE GENOMIC DNA]</scope>
    <source>
        <strain evidence="16 17">NCPPB 569</strain>
    </source>
</reference>
<dbReference type="NCBIfam" id="NF008319">
    <property type="entry name" value="PRK11109.1"/>
    <property type="match status" value="1"/>
</dbReference>
<dbReference type="STRING" id="568768.GCA_000406125_01648"/>
<dbReference type="GO" id="GO:0005737">
    <property type="term" value="C:cytoplasm"/>
    <property type="evidence" value="ECO:0007669"/>
    <property type="project" value="UniProtKB-SubCell"/>
</dbReference>
<dbReference type="PROSITE" id="PS00372">
    <property type="entry name" value="PTS_EIIA_TYPE_2_HIS"/>
    <property type="match status" value="1"/>
</dbReference>
<dbReference type="InterPro" id="IPR000032">
    <property type="entry name" value="HPr-like"/>
</dbReference>
<dbReference type="FunFam" id="3.30.1340.10:FF:000005">
    <property type="entry name" value="Fructose-specific PTS system IIA component"/>
    <property type="match status" value="1"/>
</dbReference>
<keyword evidence="8" id="KW-0808">Transferase</keyword>
<evidence type="ECO:0000256" key="4">
    <source>
        <dbReference type="ARBA" id="ARBA00022448"/>
    </source>
</evidence>
<dbReference type="PANTHER" id="PTHR30181">
    <property type="entry name" value="MANNITOL PERMEASE IIC COMPONENT"/>
    <property type="match status" value="1"/>
</dbReference>
<dbReference type="PROSITE" id="PS51094">
    <property type="entry name" value="PTS_EIIA_TYPE_2"/>
    <property type="match status" value="1"/>
</dbReference>
<keyword evidence="17" id="KW-1185">Reference proteome</keyword>
<feature type="domain" description="PTS EIIA type-2" evidence="14">
    <location>
        <begin position="2"/>
        <end position="142"/>
    </location>
</feature>
<dbReference type="PROSITE" id="PS51350">
    <property type="entry name" value="PTS_HPR_DOM"/>
    <property type="match status" value="1"/>
</dbReference>
<evidence type="ECO:0000256" key="5">
    <source>
        <dbReference type="ARBA" id="ARBA00022490"/>
    </source>
</evidence>
<evidence type="ECO:0000256" key="10">
    <source>
        <dbReference type="ARBA" id="ARBA00022777"/>
    </source>
</evidence>
<dbReference type="KEGG" id="dic:Dpoa569_0002205"/>
<evidence type="ECO:0000256" key="13">
    <source>
        <dbReference type="ARBA" id="ARBA00043082"/>
    </source>
</evidence>
<evidence type="ECO:0000256" key="9">
    <source>
        <dbReference type="ARBA" id="ARBA00022683"/>
    </source>
</evidence>
<dbReference type="InterPro" id="IPR016152">
    <property type="entry name" value="PTrfase/Anion_transptr"/>
</dbReference>
<keyword evidence="9" id="KW-0598">Phosphotransferase system</keyword>
<dbReference type="Gene3D" id="3.40.930.10">
    <property type="entry name" value="Mannitol-specific EII, Chain A"/>
    <property type="match status" value="1"/>
</dbReference>
<evidence type="ECO:0000256" key="12">
    <source>
        <dbReference type="ARBA" id="ARBA00041999"/>
    </source>
</evidence>
<keyword evidence="5" id="KW-0963">Cytoplasm</keyword>
<dbReference type="Pfam" id="PF00381">
    <property type="entry name" value="PTS-HPr"/>
    <property type="match status" value="1"/>
</dbReference>
<dbReference type="FunFam" id="3.40.930.10:FF:000006">
    <property type="entry name" value="Fructose-specific PTS system IIA component"/>
    <property type="match status" value="1"/>
</dbReference>
<evidence type="ECO:0000256" key="7">
    <source>
        <dbReference type="ARBA" id="ARBA00022597"/>
    </source>
</evidence>
<dbReference type="NCBIfam" id="TIGR01003">
    <property type="entry name" value="PTS_HPr_family"/>
    <property type="match status" value="1"/>
</dbReference>
<evidence type="ECO:0000256" key="2">
    <source>
        <dbReference type="ARBA" id="ARBA00004496"/>
    </source>
</evidence>
<dbReference type="InterPro" id="IPR002178">
    <property type="entry name" value="PTS_EIIA_type-2_dom"/>
</dbReference>
<dbReference type="CDD" id="cd00367">
    <property type="entry name" value="PTS-HPr_like"/>
    <property type="match status" value="1"/>
</dbReference>
<evidence type="ECO:0000256" key="11">
    <source>
        <dbReference type="ARBA" id="ARBA00041607"/>
    </source>
</evidence>
<dbReference type="SUPFAM" id="SSF55594">
    <property type="entry name" value="HPr-like"/>
    <property type="match status" value="1"/>
</dbReference>
<protein>
    <recommendedName>
        <fullName evidence="3">Multiphosphoryl transfer protein</fullName>
    </recommendedName>
    <alternativeName>
        <fullName evidence="13">Diphosphoryl transfer protein</fullName>
    </alternativeName>
    <alternativeName>
        <fullName evidence="12">Phosphotransferase FPr protein</fullName>
    </alternativeName>
    <alternativeName>
        <fullName evidence="11">Pseudo-HPr</fullName>
    </alternativeName>
</protein>
<evidence type="ECO:0000313" key="16">
    <source>
        <dbReference type="EMBL" id="QDX30323.1"/>
    </source>
</evidence>
<dbReference type="GO" id="GO:0009401">
    <property type="term" value="P:phosphoenolpyruvate-dependent sugar phosphotransferase system"/>
    <property type="evidence" value="ECO:0007669"/>
    <property type="project" value="UniProtKB-KW"/>
</dbReference>
<evidence type="ECO:0000256" key="3">
    <source>
        <dbReference type="ARBA" id="ARBA00015565"/>
    </source>
</evidence>
<keyword evidence="10" id="KW-0418">Kinase</keyword>
<dbReference type="Gene3D" id="3.30.1340.10">
    <property type="entry name" value="HPr-like"/>
    <property type="match status" value="1"/>
</dbReference>
<comment type="function">
    <text evidence="1">The phosphoenolpyruvate-dependent sugar phosphotransferase system (sugar PTS), a major carbohydrate active transport system, catalyzes the phosphorylation of incoming sugar substrates concomitantly with their translocation across the cell membrane. The enzyme II FruAB PTS system is involved in fructose transport.</text>
</comment>
<organism evidence="16 17">
    <name type="scientific">Dickeya poaceiphila</name>
    <dbReference type="NCBI Taxonomy" id="568768"/>
    <lineage>
        <taxon>Bacteria</taxon>
        <taxon>Pseudomonadati</taxon>
        <taxon>Pseudomonadota</taxon>
        <taxon>Gammaproteobacteria</taxon>
        <taxon>Enterobacterales</taxon>
        <taxon>Pectobacteriaceae</taxon>
        <taxon>Dickeya</taxon>
    </lineage>
</organism>
<gene>
    <name evidence="16" type="ORF">Dpoa569_0002205</name>
</gene>
<accession>A0A5B8I7H8</accession>
<dbReference type="OrthoDB" id="1640042at2"/>
<sequence length="381" mass="40154">MFQLSQHDIHLGACAGNKDEAIRQVAAALTEAGCVSEGYVEGMLQREQQTSTYLGSGIAIPHGTTDTRDLVQKTGVQVFQFPQGIAWGEDQTAYVVLGIAARSDEHLALLRQLTHVLSDDRVAARLATTTSADELRGLLMGEQLAGTFRFDTSLISLNVATDNLMTLQALNAGRLQQIGAVDASFVSHVVATTPTHLGQGIWLSDSLNGNLVSALAVSRPAEPFAVDGENVALLLTVSAADEQVFASLDYLSKLLIAGKADRLLSADEATLLALLTSEEDVEGEEESDALVAEFTIRNEHGLHARPGAMLVNVIKQFSSEITVTNLDGSGKPANGRSLMKVVALGVKSGHRLRFTARGSDAQAALDAIGEAIQSGLGEGAA</sequence>
<dbReference type="EMBL" id="CP042220">
    <property type="protein sequence ID" value="QDX30323.1"/>
    <property type="molecule type" value="Genomic_DNA"/>
</dbReference>
<dbReference type="RefSeq" id="WP_042870128.1">
    <property type="nucleotide sequence ID" value="NZ_CM001975.1"/>
</dbReference>
<feature type="domain" description="HPr" evidence="15">
    <location>
        <begin position="289"/>
        <end position="379"/>
    </location>
</feature>
<evidence type="ECO:0000256" key="6">
    <source>
        <dbReference type="ARBA" id="ARBA00022553"/>
    </source>
</evidence>
<dbReference type="PROSITE" id="PS00589">
    <property type="entry name" value="PTS_HPR_SER"/>
    <property type="match status" value="1"/>
</dbReference>
<evidence type="ECO:0000256" key="8">
    <source>
        <dbReference type="ARBA" id="ARBA00022679"/>
    </source>
</evidence>
<evidence type="ECO:0000259" key="14">
    <source>
        <dbReference type="PROSITE" id="PS51094"/>
    </source>
</evidence>
<dbReference type="InterPro" id="IPR001020">
    <property type="entry name" value="PTS_HPr_His_P_site"/>
</dbReference>
<dbReference type="InterPro" id="IPR050893">
    <property type="entry name" value="Sugar_PTS"/>
</dbReference>
<dbReference type="PROSITE" id="PS00369">
    <property type="entry name" value="PTS_HPR_HIS"/>
    <property type="match status" value="1"/>
</dbReference>
<evidence type="ECO:0000256" key="1">
    <source>
        <dbReference type="ARBA" id="ARBA00003136"/>
    </source>
</evidence>
<dbReference type="PANTHER" id="PTHR30181:SF3">
    <property type="entry name" value="MULTIPHOSPHORYL TRANSFER PROTEIN"/>
    <property type="match status" value="1"/>
</dbReference>
<dbReference type="GO" id="GO:0005886">
    <property type="term" value="C:plasma membrane"/>
    <property type="evidence" value="ECO:0007669"/>
    <property type="project" value="TreeGrafter"/>
</dbReference>
<dbReference type="GO" id="GO:0016301">
    <property type="term" value="F:kinase activity"/>
    <property type="evidence" value="ECO:0007669"/>
    <property type="project" value="UniProtKB-KW"/>
</dbReference>
<keyword evidence="7" id="KW-0762">Sugar transport</keyword>
<keyword evidence="6" id="KW-0597">Phosphoprotein</keyword>
<evidence type="ECO:0000259" key="15">
    <source>
        <dbReference type="PROSITE" id="PS51350"/>
    </source>
</evidence>
<dbReference type="GO" id="GO:0090563">
    <property type="term" value="F:protein-phosphocysteine-sugar phosphotransferase activity"/>
    <property type="evidence" value="ECO:0007669"/>
    <property type="project" value="TreeGrafter"/>
</dbReference>
<dbReference type="Pfam" id="PF00359">
    <property type="entry name" value="PTS_EIIA_2"/>
    <property type="match status" value="1"/>
</dbReference>
<dbReference type="PRINTS" id="PR00107">
    <property type="entry name" value="PHOSPHOCPHPR"/>
</dbReference>
<dbReference type="InterPro" id="IPR035895">
    <property type="entry name" value="HPr-like_sf"/>
</dbReference>
<comment type="subcellular location">
    <subcellularLocation>
        <location evidence="2">Cytoplasm</location>
    </subcellularLocation>
</comment>
<keyword evidence="4" id="KW-0813">Transport</keyword>
<evidence type="ECO:0000313" key="17">
    <source>
        <dbReference type="Proteomes" id="UP000320591"/>
    </source>
</evidence>